<name>A0A3Q9KDV6_9ACTN</name>
<reference evidence="1 2" key="1">
    <citation type="submission" date="2018-04" db="EMBL/GenBank/DDBJ databases">
        <title>Complete genome sequences of Streptomyces lydicus strain WYEC and characterization of antagonistic properties of biological control agents.</title>
        <authorList>
            <person name="Mariita R.M."/>
            <person name="Sello J.K."/>
        </authorList>
    </citation>
    <scope>NUCLEOTIDE SEQUENCE [LARGE SCALE GENOMIC DNA]</scope>
    <source>
        <strain evidence="1 2">WYEC 108</strain>
    </source>
</reference>
<proteinExistence type="predicted"/>
<dbReference type="GO" id="GO:0017148">
    <property type="term" value="P:negative regulation of translation"/>
    <property type="evidence" value="ECO:0007669"/>
    <property type="project" value="InterPro"/>
</dbReference>
<dbReference type="Pfam" id="PF00161">
    <property type="entry name" value="RIP"/>
    <property type="match status" value="1"/>
</dbReference>
<sequence>MSGRCHQPQTHTCRAYPRCDLMSDLRIGRAWGGRGLSMALEHDDVLGNALDFSPASAAGAKRVSEMLVFLRQRYATFTPGQTGDARFFMADVRLDATRTVQLYFLKRNLYLRGWTHDGGTDFMGAWDDTERALDEAGRRQRIPTGMTLRKGSDFLKAEYGSGADKETLSRSTMEGRLSKLHTYLGDVVAGRRDDTAGAEAALHVIARMTAEMARFGLFAKSFTQKWAAGLGQDYTVTVKLHYSPGQYTDYTTPPFTNAIVKWAKLTKKSNGGTETLAVLGKTVVQVEAEAMIGGGAKWRPEAGE</sequence>
<dbReference type="InterPro" id="IPR001574">
    <property type="entry name" value="Ribosome_inactivat_prot"/>
</dbReference>
<evidence type="ECO:0000313" key="2">
    <source>
        <dbReference type="Proteomes" id="UP000275579"/>
    </source>
</evidence>
<evidence type="ECO:0000313" key="1">
    <source>
        <dbReference type="EMBL" id="AZS74946.1"/>
    </source>
</evidence>
<dbReference type="InterPro" id="IPR036041">
    <property type="entry name" value="Ribosome-inact_prot_sf"/>
</dbReference>
<dbReference type="InterPro" id="IPR016138">
    <property type="entry name" value="Ribosome_inactivat_prot_sub1"/>
</dbReference>
<organism evidence="1 2">
    <name type="scientific">Streptomyces lydicus</name>
    <dbReference type="NCBI Taxonomy" id="47763"/>
    <lineage>
        <taxon>Bacteria</taxon>
        <taxon>Bacillati</taxon>
        <taxon>Actinomycetota</taxon>
        <taxon>Actinomycetes</taxon>
        <taxon>Kitasatosporales</taxon>
        <taxon>Streptomycetaceae</taxon>
        <taxon>Streptomyces</taxon>
    </lineage>
</organism>
<protein>
    <submittedName>
        <fullName evidence="1">Uncharacterized protein</fullName>
    </submittedName>
</protein>
<accession>A0A3Q9KDV6</accession>
<dbReference type="AlphaFoldDB" id="A0A3Q9KDV6"/>
<dbReference type="SUPFAM" id="SSF56371">
    <property type="entry name" value="Ribosome inactivating proteins (RIP)"/>
    <property type="match status" value="1"/>
</dbReference>
<dbReference type="Gene3D" id="3.40.420.10">
    <property type="entry name" value="Ricin (A subunit), domain 1"/>
    <property type="match status" value="1"/>
</dbReference>
<dbReference type="GO" id="GO:0030598">
    <property type="term" value="F:rRNA N-glycosylase activity"/>
    <property type="evidence" value="ECO:0007669"/>
    <property type="project" value="InterPro"/>
</dbReference>
<dbReference type="Proteomes" id="UP000275579">
    <property type="component" value="Chromosome"/>
</dbReference>
<gene>
    <name evidence="1" type="ORF">DDE74_32060</name>
</gene>
<dbReference type="EMBL" id="CP029042">
    <property type="protein sequence ID" value="AZS74946.1"/>
    <property type="molecule type" value="Genomic_DNA"/>
</dbReference>